<feature type="site" description="Part of a proton relay during catalysis" evidence="12">
    <location>
        <position position="47"/>
    </location>
</feature>
<dbReference type="InterPro" id="IPR020625">
    <property type="entry name" value="Schiff_base-form_aldolases_AS"/>
</dbReference>
<dbReference type="SMART" id="SM01130">
    <property type="entry name" value="DHDPS"/>
    <property type="match status" value="1"/>
</dbReference>
<dbReference type="PRINTS" id="PR00146">
    <property type="entry name" value="DHPICSNTHASE"/>
</dbReference>
<dbReference type="Proteomes" id="UP001249394">
    <property type="component" value="Chromosome"/>
</dbReference>
<comment type="similarity">
    <text evidence="3 12 13">Belongs to the DapA family.</text>
</comment>
<comment type="subunit">
    <text evidence="12">Homotetramer; dimer of dimers.</text>
</comment>
<dbReference type="PANTHER" id="PTHR12128:SF66">
    <property type="entry name" value="4-HYDROXY-2-OXOGLUTARATE ALDOLASE, MITOCHONDRIAL"/>
    <property type="match status" value="1"/>
</dbReference>
<dbReference type="SUPFAM" id="SSF51569">
    <property type="entry name" value="Aldolase"/>
    <property type="match status" value="1"/>
</dbReference>
<dbReference type="EMBL" id="CP134213">
    <property type="protein sequence ID" value="WND21814.1"/>
    <property type="molecule type" value="Genomic_DNA"/>
</dbReference>
<dbReference type="Pfam" id="PF00701">
    <property type="entry name" value="DHDPS"/>
    <property type="match status" value="1"/>
</dbReference>
<evidence type="ECO:0000256" key="9">
    <source>
        <dbReference type="ARBA" id="ARBA00023239"/>
    </source>
</evidence>
<dbReference type="PANTHER" id="PTHR12128">
    <property type="entry name" value="DIHYDRODIPICOLINATE SYNTHASE"/>
    <property type="match status" value="1"/>
</dbReference>
<evidence type="ECO:0000313" key="15">
    <source>
        <dbReference type="Proteomes" id="UP001249394"/>
    </source>
</evidence>
<evidence type="ECO:0000256" key="3">
    <source>
        <dbReference type="ARBA" id="ARBA00007592"/>
    </source>
</evidence>
<comment type="catalytic activity">
    <reaction evidence="11 12">
        <text>L-aspartate 4-semialdehyde + pyruvate = (2S,4S)-4-hydroxy-2,3,4,5-tetrahydrodipicolinate + H2O + H(+)</text>
        <dbReference type="Rhea" id="RHEA:34171"/>
        <dbReference type="ChEBI" id="CHEBI:15361"/>
        <dbReference type="ChEBI" id="CHEBI:15377"/>
        <dbReference type="ChEBI" id="CHEBI:15378"/>
        <dbReference type="ChEBI" id="CHEBI:67139"/>
        <dbReference type="ChEBI" id="CHEBI:537519"/>
        <dbReference type="EC" id="4.3.3.7"/>
    </reaction>
</comment>
<reference evidence="14 15" key="1">
    <citation type="submission" date="2023-09" db="EMBL/GenBank/DDBJ databases">
        <title>The genome sequence of Streptomyces anthocyanicus.</title>
        <authorList>
            <person name="Mo P."/>
        </authorList>
    </citation>
    <scope>NUCLEOTIDE SEQUENCE [LARGE SCALE GENOMIC DNA]</scope>
    <source>
        <strain evidence="14 15">JCM 4387</strain>
    </source>
</reference>
<evidence type="ECO:0000256" key="10">
    <source>
        <dbReference type="ARBA" id="ARBA00023270"/>
    </source>
</evidence>
<feature type="site" description="Part of a proton relay during catalysis" evidence="12">
    <location>
        <position position="110"/>
    </location>
</feature>
<keyword evidence="6 12" id="KW-0028">Amino-acid biosynthesis</keyword>
<dbReference type="HAMAP" id="MF_00418">
    <property type="entry name" value="DapA"/>
    <property type="match status" value="1"/>
</dbReference>
<dbReference type="CDD" id="cd00950">
    <property type="entry name" value="DHDPS"/>
    <property type="match status" value="1"/>
</dbReference>
<dbReference type="NCBIfam" id="TIGR00674">
    <property type="entry name" value="dapA"/>
    <property type="match status" value="1"/>
</dbReference>
<evidence type="ECO:0000313" key="14">
    <source>
        <dbReference type="EMBL" id="WND21814.1"/>
    </source>
</evidence>
<dbReference type="InterPro" id="IPR005263">
    <property type="entry name" value="DapA"/>
</dbReference>
<feature type="active site" description="Schiff-base intermediate with substrate" evidence="12">
    <location>
        <position position="164"/>
    </location>
</feature>
<keyword evidence="5 12" id="KW-0963">Cytoplasm</keyword>
<sequence length="294" mass="30992">MTTPFGRALCAMITPFTETGTLDLDGAQHLATHLIAHGCDGLVLSGTTGESPTTTDAEKSALIAAVREAVADRASIVAGIGTADTRHTVDLARKAEKAGADGLLVIPPYYSRPPQDAIEAHFREIADASELPLMLYDIPIRTGTRVEPETILRLAGHPRIVAVKDCSYDFLGAQKVLDRTDLAYYAGCDEHNLALYAVGGTGYVSTVANVIPSHLRGVLDAFDAGDTTQAACLQQRATPLIEAIMSAGLPGTVTTKALLTTLNLPAGPVRAPLRPADRTTTDDLLSLHRALTTT</sequence>
<comment type="caution">
    <text evidence="12">Was originally thought to be a dihydrodipicolinate synthase (DHDPS), catalyzing the condensation of (S)-aspartate-beta-semialdehyde [(S)-ASA] and pyruvate to dihydrodipicolinate (DHDP). However, it was shown in E.coli that the product of the enzymatic reaction is not dihydrodipicolinate but in fact (4S)-4-hydroxy-2,3,4,5-tetrahydro-(2S)-dipicolinic acid (HTPA), and that the consecutive dehydration reaction leading to DHDP is not spontaneous but catalyzed by DapB.</text>
</comment>
<feature type="binding site" evidence="12">
    <location>
        <position position="204"/>
    </location>
    <ligand>
        <name>pyruvate</name>
        <dbReference type="ChEBI" id="CHEBI:15361"/>
    </ligand>
</feature>
<evidence type="ECO:0000256" key="5">
    <source>
        <dbReference type="ARBA" id="ARBA00022490"/>
    </source>
</evidence>
<protein>
    <recommendedName>
        <fullName evidence="4 12">4-hydroxy-tetrahydrodipicolinate synthase</fullName>
        <shortName evidence="12">HTPA synthase</shortName>
        <ecNumber evidence="4 12">4.3.3.7</ecNumber>
    </recommendedName>
</protein>
<dbReference type="PROSITE" id="PS00666">
    <property type="entry name" value="DHDPS_2"/>
    <property type="match status" value="1"/>
</dbReference>
<feature type="binding site" evidence="12">
    <location>
        <position position="48"/>
    </location>
    <ligand>
        <name>pyruvate</name>
        <dbReference type="ChEBI" id="CHEBI:15361"/>
    </ligand>
</feature>
<dbReference type="Gene3D" id="3.20.20.70">
    <property type="entry name" value="Aldolase class I"/>
    <property type="match status" value="1"/>
</dbReference>
<gene>
    <name evidence="12 14" type="primary">dapA</name>
    <name evidence="14" type="ORF">RI060_32645</name>
</gene>
<keyword evidence="7 12" id="KW-0220">Diaminopimelate biosynthesis</keyword>
<organism evidence="14 15">
    <name type="scientific">Streptomyces violaceus</name>
    <name type="common">Streptomyces venezuelae</name>
    <dbReference type="NCBI Taxonomy" id="1936"/>
    <lineage>
        <taxon>Bacteria</taxon>
        <taxon>Bacillati</taxon>
        <taxon>Actinomycetota</taxon>
        <taxon>Actinomycetes</taxon>
        <taxon>Kitasatosporales</taxon>
        <taxon>Streptomycetaceae</taxon>
        <taxon>Streptomyces</taxon>
    </lineage>
</organism>
<keyword evidence="15" id="KW-1185">Reference proteome</keyword>
<evidence type="ECO:0000256" key="6">
    <source>
        <dbReference type="ARBA" id="ARBA00022605"/>
    </source>
</evidence>
<evidence type="ECO:0000256" key="12">
    <source>
        <dbReference type="HAMAP-Rule" id="MF_00418"/>
    </source>
</evidence>
<evidence type="ECO:0000256" key="11">
    <source>
        <dbReference type="ARBA" id="ARBA00047836"/>
    </source>
</evidence>
<name>A0ABY9UHF6_STRVL</name>
<keyword evidence="10 12" id="KW-0704">Schiff base</keyword>
<proteinExistence type="inferred from homology"/>
<accession>A0ABY9UHF6</accession>
<evidence type="ECO:0000256" key="13">
    <source>
        <dbReference type="PIRNR" id="PIRNR001365"/>
    </source>
</evidence>
<comment type="subcellular location">
    <subcellularLocation>
        <location evidence="12">Cytoplasm</location>
    </subcellularLocation>
</comment>
<comment type="pathway">
    <text evidence="2 12">Amino-acid biosynthesis; L-lysine biosynthesis via DAP pathway; (S)-tetrahydrodipicolinate from L-aspartate: step 3/4.</text>
</comment>
<keyword evidence="8 12" id="KW-0457">Lysine biosynthesis</keyword>
<dbReference type="PROSITE" id="PS00665">
    <property type="entry name" value="DHDPS_1"/>
    <property type="match status" value="1"/>
</dbReference>
<dbReference type="InterPro" id="IPR020624">
    <property type="entry name" value="Schiff_base-form_aldolases_CS"/>
</dbReference>
<evidence type="ECO:0000256" key="2">
    <source>
        <dbReference type="ARBA" id="ARBA00005120"/>
    </source>
</evidence>
<dbReference type="GO" id="GO:0008840">
    <property type="term" value="F:4-hydroxy-tetrahydrodipicolinate synthase activity"/>
    <property type="evidence" value="ECO:0007669"/>
    <property type="project" value="UniProtKB-EC"/>
</dbReference>
<dbReference type="PIRSF" id="PIRSF001365">
    <property type="entry name" value="DHDPS"/>
    <property type="match status" value="1"/>
</dbReference>
<dbReference type="InterPro" id="IPR002220">
    <property type="entry name" value="DapA-like"/>
</dbReference>
<keyword evidence="9 12" id="KW-0456">Lyase</keyword>
<dbReference type="EC" id="4.3.3.7" evidence="4 12"/>
<evidence type="ECO:0000256" key="8">
    <source>
        <dbReference type="ARBA" id="ARBA00023154"/>
    </source>
</evidence>
<evidence type="ECO:0000256" key="1">
    <source>
        <dbReference type="ARBA" id="ARBA00003294"/>
    </source>
</evidence>
<dbReference type="InterPro" id="IPR013785">
    <property type="entry name" value="Aldolase_TIM"/>
</dbReference>
<evidence type="ECO:0000256" key="7">
    <source>
        <dbReference type="ARBA" id="ARBA00022915"/>
    </source>
</evidence>
<evidence type="ECO:0000256" key="4">
    <source>
        <dbReference type="ARBA" id="ARBA00012086"/>
    </source>
</evidence>
<feature type="active site" description="Proton donor/acceptor" evidence="12">
    <location>
        <position position="136"/>
    </location>
</feature>
<comment type="function">
    <text evidence="1 12">Catalyzes the condensation of (S)-aspartate-beta-semialdehyde [(S)-ASA] and pyruvate to 4-hydroxy-tetrahydrodipicolinate (HTPA).</text>
</comment>